<organism evidence="2 3">
    <name type="scientific">Rhizobium giardinii</name>
    <dbReference type="NCBI Taxonomy" id="56731"/>
    <lineage>
        <taxon>Bacteria</taxon>
        <taxon>Pseudomonadati</taxon>
        <taxon>Pseudomonadota</taxon>
        <taxon>Alphaproteobacteria</taxon>
        <taxon>Hyphomicrobiales</taxon>
        <taxon>Rhizobiaceae</taxon>
        <taxon>Rhizobium/Agrobacterium group</taxon>
        <taxon>Rhizobium</taxon>
    </lineage>
</organism>
<dbReference type="EMBL" id="JACHBK010000005">
    <property type="protein sequence ID" value="MBB5535856.1"/>
    <property type="molecule type" value="Genomic_DNA"/>
</dbReference>
<keyword evidence="3" id="KW-1185">Reference proteome</keyword>
<gene>
    <name evidence="2" type="ORF">GGD55_002560</name>
</gene>
<dbReference type="AlphaFoldDB" id="A0A7W8UAK8"/>
<reference evidence="2 3" key="1">
    <citation type="submission" date="2020-08" db="EMBL/GenBank/DDBJ databases">
        <title>Genomic Encyclopedia of Type Strains, Phase IV (KMG-V): Genome sequencing to study the core and pangenomes of soil and plant-associated prokaryotes.</title>
        <authorList>
            <person name="Whitman W."/>
        </authorList>
    </citation>
    <scope>NUCLEOTIDE SEQUENCE [LARGE SCALE GENOMIC DNA]</scope>
    <source>
        <strain evidence="2 3">SEMIA 4084</strain>
    </source>
</reference>
<comment type="caution">
    <text evidence="2">The sequence shown here is derived from an EMBL/GenBank/DDBJ whole genome shotgun (WGS) entry which is preliminary data.</text>
</comment>
<evidence type="ECO:0000313" key="2">
    <source>
        <dbReference type="EMBL" id="MBB5535856.1"/>
    </source>
</evidence>
<protein>
    <submittedName>
        <fullName evidence="2">Uncharacterized protein</fullName>
    </submittedName>
</protein>
<name>A0A7W8UAK8_9HYPH</name>
<dbReference type="Proteomes" id="UP000585507">
    <property type="component" value="Unassembled WGS sequence"/>
</dbReference>
<accession>A0A7W8UAK8</accession>
<feature type="compositionally biased region" description="Polar residues" evidence="1">
    <location>
        <begin position="1"/>
        <end position="12"/>
    </location>
</feature>
<evidence type="ECO:0000313" key="3">
    <source>
        <dbReference type="Proteomes" id="UP000585507"/>
    </source>
</evidence>
<sequence length="49" mass="5233">MNSHSRSVTSLATARPTDIIPPGGFSPSIVISIEANAKETQLAEITYIF</sequence>
<proteinExistence type="predicted"/>
<feature type="region of interest" description="Disordered" evidence="1">
    <location>
        <begin position="1"/>
        <end position="20"/>
    </location>
</feature>
<evidence type="ECO:0000256" key="1">
    <source>
        <dbReference type="SAM" id="MobiDB-lite"/>
    </source>
</evidence>